<proteinExistence type="predicted"/>
<feature type="compositionally biased region" description="Polar residues" evidence="2">
    <location>
        <begin position="187"/>
        <end position="200"/>
    </location>
</feature>
<feature type="compositionally biased region" description="Basic and acidic residues" evidence="2">
    <location>
        <begin position="266"/>
        <end position="275"/>
    </location>
</feature>
<accession>A0AAW2Q4T0</accession>
<comment type="caution">
    <text evidence="3">The sequence shown here is derived from an EMBL/GenBank/DDBJ whole genome shotgun (WGS) entry which is preliminary data.</text>
</comment>
<feature type="region of interest" description="Disordered" evidence="2">
    <location>
        <begin position="63"/>
        <end position="275"/>
    </location>
</feature>
<reference evidence="3" key="1">
    <citation type="submission" date="2020-06" db="EMBL/GenBank/DDBJ databases">
        <authorList>
            <person name="Li T."/>
            <person name="Hu X."/>
            <person name="Zhang T."/>
            <person name="Song X."/>
            <person name="Zhang H."/>
            <person name="Dai N."/>
            <person name="Sheng W."/>
            <person name="Hou X."/>
            <person name="Wei L."/>
        </authorList>
    </citation>
    <scope>NUCLEOTIDE SEQUENCE</scope>
    <source>
        <strain evidence="3">KEN8</strain>
        <tissue evidence="3">Leaf</tissue>
    </source>
</reference>
<dbReference type="EMBL" id="JACGWM010000007">
    <property type="protein sequence ID" value="KAL0362580.1"/>
    <property type="molecule type" value="Genomic_DNA"/>
</dbReference>
<dbReference type="PANTHER" id="PTHR31762">
    <property type="entry name" value="FAS-BINDING FACTOR-LIKE PROTEIN"/>
    <property type="match status" value="1"/>
</dbReference>
<feature type="compositionally biased region" description="Polar residues" evidence="2">
    <location>
        <begin position="209"/>
        <end position="236"/>
    </location>
</feature>
<evidence type="ECO:0000256" key="1">
    <source>
        <dbReference type="SAM" id="Coils"/>
    </source>
</evidence>
<dbReference type="AlphaFoldDB" id="A0AAW2Q4T0"/>
<feature type="compositionally biased region" description="Low complexity" evidence="2">
    <location>
        <begin position="129"/>
        <end position="143"/>
    </location>
</feature>
<feature type="coiled-coil region" evidence="1">
    <location>
        <begin position="294"/>
        <end position="335"/>
    </location>
</feature>
<feature type="compositionally biased region" description="Polar residues" evidence="2">
    <location>
        <begin position="155"/>
        <end position="173"/>
    </location>
</feature>
<name>A0AAW2Q4T0_9LAMI</name>
<keyword evidence="1" id="KW-0175">Coiled coil</keyword>
<protein>
    <submittedName>
        <fullName evidence="3">Coiled-coil domain-containing protein SCD2</fullName>
    </submittedName>
</protein>
<evidence type="ECO:0000256" key="2">
    <source>
        <dbReference type="SAM" id="MobiDB-lite"/>
    </source>
</evidence>
<dbReference type="PANTHER" id="PTHR31762:SF10">
    <property type="entry name" value="FAS-BINDING FACTOR-LIKE PROTEIN"/>
    <property type="match status" value="1"/>
</dbReference>
<sequence length="692" mass="77254">MNKEDKKDMQGIIKEHINLGLIEPGVSACNSPGFLWNSIDEIAAQTSRDQRLCTRRVFLARQKHHSHSGSAGLSTMKRPQNTKAAAQRLARVMAHQSTDEEEEEDDLYDFDKSIPSAGIGLAGGRQTKSRPSVSVRSSVDLPPSTRPTLGIRASATGNSVEQQPSSARSSTHLRPSLLKPAEPPPSHHSSTAGRSSQLIDSTEEAQPPSARSNAGRTLAYTSSAEQPLSARSSSVGRPNLRDKTAPVTPSLPPIKPGLSVAAAESQLDKSKDKRMSSLDFGTFKYKEPSGPQSSSALQDELDMLQEENENLLEKLRMAEERCEEAESRTRQLEQQIASFGEGVSLEARLLSRQVKNFKLLLNILESRSELFPQYANSAGRKQTFREERPNVAAMDKLLLKAAAETYGGCNEEIAALRTEAEIARDEASAALDQLHDIERESQSLKTMTQRMILTRQEMEEVVLKRSWLARCWSLCVRHGIHAEIAGARYEYWSSHASHPVAVILAAGQKAKRENSSAESDSEERERIVEDKDKISKRPMFESMLLVEKGLRELTSLKVEEAIAITLAQKRRPTIVRSEELKLPTDSQNFAEAFELSEEESEDVLLKQAWLTYFWRRAKNQGVEADVAEERLQFWINQGNKPPSSHDAVDVERGMLELRRLAVETKLWEETRREIDPDAVEKTLLETEVQMLG</sequence>
<feature type="coiled-coil region" evidence="1">
    <location>
        <begin position="413"/>
        <end position="440"/>
    </location>
</feature>
<dbReference type="GO" id="GO:0000911">
    <property type="term" value="P:cytokinesis by cell plate formation"/>
    <property type="evidence" value="ECO:0007669"/>
    <property type="project" value="InterPro"/>
</dbReference>
<feature type="compositionally biased region" description="Polar residues" evidence="2">
    <location>
        <begin position="68"/>
        <end position="84"/>
    </location>
</feature>
<dbReference type="InterPro" id="IPR040321">
    <property type="entry name" value="SCD2-like"/>
</dbReference>
<organism evidence="3">
    <name type="scientific">Sesamum calycinum</name>
    <dbReference type="NCBI Taxonomy" id="2727403"/>
    <lineage>
        <taxon>Eukaryota</taxon>
        <taxon>Viridiplantae</taxon>
        <taxon>Streptophyta</taxon>
        <taxon>Embryophyta</taxon>
        <taxon>Tracheophyta</taxon>
        <taxon>Spermatophyta</taxon>
        <taxon>Magnoliopsida</taxon>
        <taxon>eudicotyledons</taxon>
        <taxon>Gunneridae</taxon>
        <taxon>Pentapetalae</taxon>
        <taxon>asterids</taxon>
        <taxon>lamiids</taxon>
        <taxon>Lamiales</taxon>
        <taxon>Pedaliaceae</taxon>
        <taxon>Sesamum</taxon>
    </lineage>
</organism>
<reference evidence="3" key="2">
    <citation type="journal article" date="2024" name="Plant">
        <title>Genomic evolution and insights into agronomic trait innovations of Sesamum species.</title>
        <authorList>
            <person name="Miao H."/>
            <person name="Wang L."/>
            <person name="Qu L."/>
            <person name="Liu H."/>
            <person name="Sun Y."/>
            <person name="Le M."/>
            <person name="Wang Q."/>
            <person name="Wei S."/>
            <person name="Zheng Y."/>
            <person name="Lin W."/>
            <person name="Duan Y."/>
            <person name="Cao H."/>
            <person name="Xiong S."/>
            <person name="Wang X."/>
            <person name="Wei L."/>
            <person name="Li C."/>
            <person name="Ma Q."/>
            <person name="Ju M."/>
            <person name="Zhao R."/>
            <person name="Li G."/>
            <person name="Mu C."/>
            <person name="Tian Q."/>
            <person name="Mei H."/>
            <person name="Zhang T."/>
            <person name="Gao T."/>
            <person name="Zhang H."/>
        </authorList>
    </citation>
    <scope>NUCLEOTIDE SEQUENCE</scope>
    <source>
        <strain evidence="3">KEN8</strain>
    </source>
</reference>
<evidence type="ECO:0000313" key="3">
    <source>
        <dbReference type="EMBL" id="KAL0362580.1"/>
    </source>
</evidence>
<gene>
    <name evidence="3" type="ORF">Scaly_1213200</name>
</gene>
<feature type="compositionally biased region" description="Acidic residues" evidence="2">
    <location>
        <begin position="99"/>
        <end position="108"/>
    </location>
</feature>